<reference evidence="1 2" key="1">
    <citation type="submission" date="2019-03" db="EMBL/GenBank/DDBJ databases">
        <title>Genomic Encyclopedia of Type Strains, Phase IV (KMG-IV): sequencing the most valuable type-strain genomes for metagenomic binning, comparative biology and taxonomic classification.</title>
        <authorList>
            <person name="Goeker M."/>
        </authorList>
    </citation>
    <scope>NUCLEOTIDE SEQUENCE [LARGE SCALE GENOMIC DNA]</scope>
    <source>
        <strain evidence="1 2">DSM 102969</strain>
    </source>
</reference>
<comment type="caution">
    <text evidence="1">The sequence shown here is derived from an EMBL/GenBank/DDBJ whole genome shotgun (WGS) entry which is preliminary data.</text>
</comment>
<sequence length="48" mass="5773">MSYMSDWLQWTERRKSDGDIVARMHADPFFKRWFLARLEALKSGRKPG</sequence>
<dbReference type="AlphaFoldDB" id="A0A4R6RK53"/>
<dbReference type="Proteomes" id="UP000294547">
    <property type="component" value="Unassembled WGS sequence"/>
</dbReference>
<accession>A0A4R6RK53</accession>
<dbReference type="RefSeq" id="WP_165644312.1">
    <property type="nucleotide sequence ID" value="NZ_BSPM01000008.1"/>
</dbReference>
<organism evidence="1 2">
    <name type="scientific">Oharaeibacter diazotrophicus</name>
    <dbReference type="NCBI Taxonomy" id="1920512"/>
    <lineage>
        <taxon>Bacteria</taxon>
        <taxon>Pseudomonadati</taxon>
        <taxon>Pseudomonadota</taxon>
        <taxon>Alphaproteobacteria</taxon>
        <taxon>Hyphomicrobiales</taxon>
        <taxon>Pleomorphomonadaceae</taxon>
        <taxon>Oharaeibacter</taxon>
    </lineage>
</organism>
<gene>
    <name evidence="1" type="ORF">EDD54_0728</name>
</gene>
<protein>
    <submittedName>
        <fullName evidence="1">Uncharacterized protein</fullName>
    </submittedName>
</protein>
<keyword evidence="2" id="KW-1185">Reference proteome</keyword>
<proteinExistence type="predicted"/>
<evidence type="ECO:0000313" key="2">
    <source>
        <dbReference type="Proteomes" id="UP000294547"/>
    </source>
</evidence>
<name>A0A4R6RK53_9HYPH</name>
<evidence type="ECO:0000313" key="1">
    <source>
        <dbReference type="EMBL" id="TDP86844.1"/>
    </source>
</evidence>
<dbReference type="EMBL" id="SNXY01000006">
    <property type="protein sequence ID" value="TDP86844.1"/>
    <property type="molecule type" value="Genomic_DNA"/>
</dbReference>